<gene>
    <name evidence="4" type="primary">atpC</name>
</gene>
<evidence type="ECO:0000259" key="3">
    <source>
        <dbReference type="Pfam" id="PF02823"/>
    </source>
</evidence>
<protein>
    <submittedName>
        <fullName evidence="4">F-type H+-transporting ATPase subunit epsilon</fullName>
    </submittedName>
</protein>
<organism evidence="4">
    <name type="scientific">Candidatus Methylacidiphilum infernorum</name>
    <dbReference type="NCBI Taxonomy" id="511746"/>
    <lineage>
        <taxon>Bacteria</taxon>
        <taxon>Pseudomonadati</taxon>
        <taxon>Verrucomicrobiota</taxon>
        <taxon>Methylacidiphilae</taxon>
        <taxon>Methylacidiphilales</taxon>
        <taxon>Methylacidiphilaceae</taxon>
        <taxon>Methylacidiphilum (ex Ratnadevi et al. 2023)</taxon>
    </lineage>
</organism>
<feature type="domain" description="ATP synthase F1 complex delta/epsilon subunit N-terminal" evidence="3">
    <location>
        <begin position="17"/>
        <end position="81"/>
    </location>
</feature>
<dbReference type="GO" id="GO:0015986">
    <property type="term" value="P:proton motive force-driven ATP synthesis"/>
    <property type="evidence" value="ECO:0007669"/>
    <property type="project" value="InterPro"/>
</dbReference>
<sequence length="135" mass="16048">MTPFEMHLIDSRGQLSLSDVTLFHGRDRSGQFGIMARHEPFMTSLLMGLCWFYVLNDPDPHYLALSGGMLYFKKNVLWIVTPHFFVDKDIKKISVNLEQELKKEEEERKEMKERAKNLEKEMLKRMWEIQKEAPK</sequence>
<evidence type="ECO:0000256" key="2">
    <source>
        <dbReference type="SAM" id="Coils"/>
    </source>
</evidence>
<accession>A0A1W5LCY4</accession>
<dbReference type="AlphaFoldDB" id="A0A1W5LCY4"/>
<dbReference type="Pfam" id="PF02823">
    <property type="entry name" value="ATP-synt_DE_N"/>
    <property type="match status" value="1"/>
</dbReference>
<dbReference type="InterPro" id="IPR036771">
    <property type="entry name" value="ATPsynth_dsu/esu_N"/>
</dbReference>
<keyword evidence="1" id="KW-0066">ATP synthesis</keyword>
<proteinExistence type="predicted"/>
<dbReference type="Gene3D" id="2.60.15.10">
    <property type="entry name" value="F0F1 ATP synthase delta/epsilon subunit, N-terminal"/>
    <property type="match status" value="1"/>
</dbReference>
<dbReference type="EMBL" id="KU509425">
    <property type="protein sequence ID" value="ANC58224.1"/>
    <property type="molecule type" value="Genomic_DNA"/>
</dbReference>
<evidence type="ECO:0000256" key="1">
    <source>
        <dbReference type="ARBA" id="ARBA00023196"/>
    </source>
</evidence>
<keyword evidence="2" id="KW-0175">Coiled coil</keyword>
<feature type="coiled-coil region" evidence="2">
    <location>
        <begin position="87"/>
        <end position="122"/>
    </location>
</feature>
<dbReference type="InterPro" id="IPR020546">
    <property type="entry name" value="ATP_synth_F1_dsu/esu_N"/>
</dbReference>
<keyword evidence="1" id="KW-0139">CF(1)</keyword>
<dbReference type="SUPFAM" id="SSF51344">
    <property type="entry name" value="Epsilon subunit of F1F0-ATP synthase N-terminal domain"/>
    <property type="match status" value="1"/>
</dbReference>
<evidence type="ECO:0000313" key="4">
    <source>
        <dbReference type="EMBL" id="ANC58224.1"/>
    </source>
</evidence>
<name>A0A1W5LCY4_9BACT</name>
<reference evidence="4" key="1">
    <citation type="submission" date="2016-01" db="EMBL/GenBank/DDBJ databases">
        <title>Hydrogen oxidation by a methanotroph.</title>
        <authorList>
            <person name="Stott M.B."/>
        </authorList>
    </citation>
    <scope>NUCLEOTIDE SEQUENCE</scope>
    <source>
        <strain evidence="4">RTK17.1</strain>
    </source>
</reference>
<dbReference type="GO" id="GO:0045259">
    <property type="term" value="C:proton-transporting ATP synthase complex"/>
    <property type="evidence" value="ECO:0007669"/>
    <property type="project" value="UniProtKB-KW"/>
</dbReference>